<evidence type="ECO:0000256" key="3">
    <source>
        <dbReference type="ARBA" id="ARBA00035310"/>
    </source>
</evidence>
<dbReference type="PANTHER" id="PTHR12919">
    <property type="entry name" value="30S RIBOSOMAL PROTEIN S16"/>
    <property type="match status" value="1"/>
</dbReference>
<feature type="region of interest" description="Disordered" evidence="4">
    <location>
        <begin position="93"/>
        <end position="116"/>
    </location>
</feature>
<name>A0A6S4GUJ9_9BACT</name>
<gene>
    <name evidence="5" type="primary">rpsP</name>
    <name evidence="5" type="ORF">TM7x_02815</name>
</gene>
<dbReference type="Gene3D" id="3.30.1320.10">
    <property type="match status" value="1"/>
</dbReference>
<evidence type="ECO:0000256" key="1">
    <source>
        <dbReference type="ARBA" id="ARBA00022980"/>
    </source>
</evidence>
<dbReference type="PANTHER" id="PTHR12919:SF20">
    <property type="entry name" value="SMALL RIBOSOMAL SUBUNIT PROTEIN BS16M"/>
    <property type="match status" value="1"/>
</dbReference>
<organism evidence="5 6">
    <name type="scientific">Candidatus Nanosynbacter lyticus</name>
    <dbReference type="NCBI Taxonomy" id="2093824"/>
    <lineage>
        <taxon>Bacteria</taxon>
        <taxon>Candidatus Saccharimonadota</taxon>
        <taxon>Candidatus Saccharimonadia</taxon>
        <taxon>Candidatus Nanosynbacterales</taxon>
        <taxon>Candidatus Nanosynbacteraceae</taxon>
        <taxon>Candidatus Nanosynbacter</taxon>
    </lineage>
</organism>
<evidence type="ECO:0000313" key="6">
    <source>
        <dbReference type="Proteomes" id="UP000030902"/>
    </source>
</evidence>
<dbReference type="GO" id="GO:0015935">
    <property type="term" value="C:small ribosomal subunit"/>
    <property type="evidence" value="ECO:0007669"/>
    <property type="project" value="TreeGrafter"/>
</dbReference>
<dbReference type="EMBL" id="CP007496">
    <property type="protein sequence ID" value="AJA06577.1"/>
    <property type="molecule type" value="Genomic_DNA"/>
</dbReference>
<keyword evidence="2" id="KW-0687">Ribonucleoprotein</keyword>
<dbReference type="InterPro" id="IPR000307">
    <property type="entry name" value="Ribosomal_bS16"/>
</dbReference>
<dbReference type="NCBIfam" id="TIGR00002">
    <property type="entry name" value="S16"/>
    <property type="match status" value="1"/>
</dbReference>
<accession>A0A6S4GUJ9</accession>
<keyword evidence="1 5" id="KW-0689">Ribosomal protein</keyword>
<dbReference type="GO" id="GO:0006412">
    <property type="term" value="P:translation"/>
    <property type="evidence" value="ECO:0007669"/>
    <property type="project" value="InterPro"/>
</dbReference>
<keyword evidence="6" id="KW-1185">Reference proteome</keyword>
<evidence type="ECO:0000313" key="5">
    <source>
        <dbReference type="EMBL" id="AJA06577.1"/>
    </source>
</evidence>
<dbReference type="AlphaFoldDB" id="A0A6S4GUJ9"/>
<feature type="compositionally biased region" description="Basic and acidic residues" evidence="4">
    <location>
        <begin position="93"/>
        <end position="109"/>
    </location>
</feature>
<dbReference type="KEGG" id="sox:TM7x_02815"/>
<dbReference type="Proteomes" id="UP000030902">
    <property type="component" value="Chromosome"/>
</dbReference>
<sequence length="116" mass="13041">MLAIRLQRLGRKGYPVYRLAVQEAHRHPSSGRVVAYVGSYNPHTKESNIQAELAQKYLDNGAQPTPRVVKLLKEAGVKLPKWIKEVAADKHKAIRNPEKLRKNQPKEEAPAEVAAE</sequence>
<dbReference type="GO" id="GO:0005737">
    <property type="term" value="C:cytoplasm"/>
    <property type="evidence" value="ECO:0007669"/>
    <property type="project" value="UniProtKB-ARBA"/>
</dbReference>
<dbReference type="GO" id="GO:0003735">
    <property type="term" value="F:structural constituent of ribosome"/>
    <property type="evidence" value="ECO:0007669"/>
    <property type="project" value="InterPro"/>
</dbReference>
<protein>
    <recommendedName>
        <fullName evidence="3">30S ribosomal protein S16</fullName>
    </recommendedName>
</protein>
<dbReference type="RefSeq" id="WP_052198846.1">
    <property type="nucleotide sequence ID" value="NZ_CP007496.1"/>
</dbReference>
<dbReference type="SUPFAM" id="SSF54565">
    <property type="entry name" value="Ribosomal protein S16"/>
    <property type="match status" value="1"/>
</dbReference>
<proteinExistence type="predicted"/>
<evidence type="ECO:0000256" key="2">
    <source>
        <dbReference type="ARBA" id="ARBA00023274"/>
    </source>
</evidence>
<dbReference type="InterPro" id="IPR023803">
    <property type="entry name" value="Ribosomal_bS16_dom_sf"/>
</dbReference>
<evidence type="ECO:0000256" key="4">
    <source>
        <dbReference type="SAM" id="MobiDB-lite"/>
    </source>
</evidence>
<dbReference type="Pfam" id="PF00886">
    <property type="entry name" value="Ribosomal_S16"/>
    <property type="match status" value="1"/>
</dbReference>
<reference evidence="5 6" key="1">
    <citation type="journal article" date="2015" name="Proc. Natl. Acad. Sci. U.S.A.">
        <title>Cultivation of a human-associated TM7 phylotype reveals a reduced genome and epibiotic parasitic lifestyle.</title>
        <authorList>
            <person name="He X."/>
            <person name="McLean J.S."/>
            <person name="Edlund A."/>
            <person name="Yooseph S."/>
            <person name="Hall A.P."/>
            <person name="Liu S.Y."/>
            <person name="Dorrestein P.C."/>
            <person name="Esquenazi E."/>
            <person name="Hunter R.C."/>
            <person name="Cheng G."/>
            <person name="Nelson K.E."/>
            <person name="Lux R."/>
            <person name="Shi W."/>
        </authorList>
    </citation>
    <scope>NUCLEOTIDE SEQUENCE [LARGE SCALE GENOMIC DNA]</scope>
    <source>
        <strain evidence="5 6">TM7x</strain>
    </source>
</reference>